<dbReference type="Proteomes" id="UP000182135">
    <property type="component" value="Unassembled WGS sequence"/>
</dbReference>
<dbReference type="Gene3D" id="1.10.10.60">
    <property type="entry name" value="Homeodomain-like"/>
    <property type="match status" value="1"/>
</dbReference>
<evidence type="ECO:0000313" key="2">
    <source>
        <dbReference type="Proteomes" id="UP000182135"/>
    </source>
</evidence>
<organism evidence="1 2">
    <name type="scientific">Clostridium cadaveris</name>
    <dbReference type="NCBI Taxonomy" id="1529"/>
    <lineage>
        <taxon>Bacteria</taxon>
        <taxon>Bacillati</taxon>
        <taxon>Bacillota</taxon>
        <taxon>Clostridia</taxon>
        <taxon>Eubacteriales</taxon>
        <taxon>Clostridiaceae</taxon>
        <taxon>Clostridium</taxon>
    </lineage>
</organism>
<sequence>MFPNLRAEMTRNKIRTKDIAKVLHVSEKTVRNYLSGRTKISWFDVLTIQAKLFPKLGVNYLFEIKLEQKVS</sequence>
<keyword evidence="2" id="KW-1185">Reference proteome</keyword>
<dbReference type="STRING" id="1529.SAMN04487885_13332"/>
<dbReference type="OrthoDB" id="2064246at2"/>
<dbReference type="EMBL" id="FOOE01000033">
    <property type="protein sequence ID" value="SFG20228.1"/>
    <property type="molecule type" value="Genomic_DNA"/>
</dbReference>
<accession>A0A1I2PW06</accession>
<gene>
    <name evidence="1" type="ORF">SAMN04487885_13332</name>
</gene>
<dbReference type="eggNOG" id="ENOG50327ZB">
    <property type="taxonomic scope" value="Bacteria"/>
</dbReference>
<dbReference type="AlphaFoldDB" id="A0A1I2PW06"/>
<dbReference type="RefSeq" id="WP_027640192.1">
    <property type="nucleotide sequence ID" value="NZ_FOOE01000033.1"/>
</dbReference>
<evidence type="ECO:0000313" key="1">
    <source>
        <dbReference type="EMBL" id="SFG20228.1"/>
    </source>
</evidence>
<dbReference type="InterPro" id="IPR001387">
    <property type="entry name" value="Cro/C1-type_HTH"/>
</dbReference>
<name>A0A1I2PW06_9CLOT</name>
<proteinExistence type="predicted"/>
<reference evidence="1 2" key="1">
    <citation type="submission" date="2016-10" db="EMBL/GenBank/DDBJ databases">
        <authorList>
            <person name="de Groot N.N."/>
        </authorList>
    </citation>
    <scope>NUCLEOTIDE SEQUENCE [LARGE SCALE GENOMIC DNA]</scope>
    <source>
        <strain evidence="1 2">NLAE-zl-G419</strain>
    </source>
</reference>
<protein>
    <submittedName>
        <fullName evidence="1">Phage terminase small subunit</fullName>
    </submittedName>
</protein>
<dbReference type="CDD" id="cd00093">
    <property type="entry name" value="HTH_XRE"/>
    <property type="match status" value="1"/>
</dbReference>